<feature type="region of interest" description="Disordered" evidence="1">
    <location>
        <begin position="1"/>
        <end position="55"/>
    </location>
</feature>
<dbReference type="PhylomeDB" id="A0A0G4HPK2"/>
<dbReference type="AlphaFoldDB" id="A0A0G4HPK2"/>
<name>A0A0G4HPK2_9ALVE</name>
<gene>
    <name evidence="2" type="ORF">Cvel_29801</name>
</gene>
<evidence type="ECO:0000313" key="2">
    <source>
        <dbReference type="EMBL" id="CEM46099.1"/>
    </source>
</evidence>
<evidence type="ECO:0000256" key="1">
    <source>
        <dbReference type="SAM" id="MobiDB-lite"/>
    </source>
</evidence>
<proteinExistence type="predicted"/>
<dbReference type="VEuPathDB" id="CryptoDB:Cvel_29801"/>
<reference evidence="2" key="1">
    <citation type="submission" date="2014-11" db="EMBL/GenBank/DDBJ databases">
        <authorList>
            <person name="Otto D Thomas"/>
            <person name="Naeem Raeece"/>
        </authorList>
    </citation>
    <scope>NUCLEOTIDE SEQUENCE</scope>
</reference>
<sequence length="141" mass="14882">MPPRPLSITNNLSDAPPSHPLHGAAASPAGGNNGNEGVQAIGGVDFPEQHGTDVPVDAHDRFTSIFIRGPDNKLTPLVITGKSHKSTNVTSKIQQQPDGKWKFAGLSDTTVLKTDVLRYFEFTGGHLPPAIEAEILSPPSA</sequence>
<dbReference type="EMBL" id="CDMZ01003367">
    <property type="protein sequence ID" value="CEM46099.1"/>
    <property type="molecule type" value="Genomic_DNA"/>
</dbReference>
<protein>
    <submittedName>
        <fullName evidence="2">Uncharacterized protein</fullName>
    </submittedName>
</protein>
<organism evidence="2">
    <name type="scientific">Chromera velia CCMP2878</name>
    <dbReference type="NCBI Taxonomy" id="1169474"/>
    <lineage>
        <taxon>Eukaryota</taxon>
        <taxon>Sar</taxon>
        <taxon>Alveolata</taxon>
        <taxon>Colpodellida</taxon>
        <taxon>Chromeraceae</taxon>
        <taxon>Chromera</taxon>
    </lineage>
</organism>
<accession>A0A0G4HPK2</accession>